<evidence type="ECO:0000313" key="2">
    <source>
        <dbReference type="Proteomes" id="UP000314294"/>
    </source>
</evidence>
<comment type="caution">
    <text evidence="1">The sequence shown here is derived from an EMBL/GenBank/DDBJ whole genome shotgun (WGS) entry which is preliminary data.</text>
</comment>
<accession>A0A4Z2HD84</accession>
<name>A0A4Z2HD84_9TELE</name>
<dbReference type="AlphaFoldDB" id="A0A4Z2HD84"/>
<keyword evidence="2" id="KW-1185">Reference proteome</keyword>
<reference evidence="1 2" key="1">
    <citation type="submission" date="2019-03" db="EMBL/GenBank/DDBJ databases">
        <title>First draft genome of Liparis tanakae, snailfish: a comprehensive survey of snailfish specific genes.</title>
        <authorList>
            <person name="Kim W."/>
            <person name="Song I."/>
            <person name="Jeong J.-H."/>
            <person name="Kim D."/>
            <person name="Kim S."/>
            <person name="Ryu S."/>
            <person name="Song J.Y."/>
            <person name="Lee S.K."/>
        </authorList>
    </citation>
    <scope>NUCLEOTIDE SEQUENCE [LARGE SCALE GENOMIC DNA]</scope>
    <source>
        <tissue evidence="1">Muscle</tissue>
    </source>
</reference>
<protein>
    <submittedName>
        <fullName evidence="1">Uncharacterized protein</fullName>
    </submittedName>
</protein>
<sequence>MQSLMSGVGIFVKDTKNIIKEKKTKNNRNTHIAHRRVPHSSWIIQQMRGEEIGRGEERWITGCEEE</sequence>
<organism evidence="1 2">
    <name type="scientific">Liparis tanakae</name>
    <name type="common">Tanaka's snailfish</name>
    <dbReference type="NCBI Taxonomy" id="230148"/>
    <lineage>
        <taxon>Eukaryota</taxon>
        <taxon>Metazoa</taxon>
        <taxon>Chordata</taxon>
        <taxon>Craniata</taxon>
        <taxon>Vertebrata</taxon>
        <taxon>Euteleostomi</taxon>
        <taxon>Actinopterygii</taxon>
        <taxon>Neopterygii</taxon>
        <taxon>Teleostei</taxon>
        <taxon>Neoteleostei</taxon>
        <taxon>Acanthomorphata</taxon>
        <taxon>Eupercaria</taxon>
        <taxon>Perciformes</taxon>
        <taxon>Cottioidei</taxon>
        <taxon>Cottales</taxon>
        <taxon>Liparidae</taxon>
        <taxon>Liparis</taxon>
    </lineage>
</organism>
<evidence type="ECO:0000313" key="1">
    <source>
        <dbReference type="EMBL" id="TNN62854.1"/>
    </source>
</evidence>
<dbReference type="EMBL" id="SRLO01000285">
    <property type="protein sequence ID" value="TNN62854.1"/>
    <property type="molecule type" value="Genomic_DNA"/>
</dbReference>
<gene>
    <name evidence="1" type="ORF">EYF80_026929</name>
</gene>
<dbReference type="Proteomes" id="UP000314294">
    <property type="component" value="Unassembled WGS sequence"/>
</dbReference>
<proteinExistence type="predicted"/>